<proteinExistence type="predicted"/>
<name>A0A5C5GED9_9RHOB</name>
<keyword evidence="1" id="KW-0732">Signal</keyword>
<dbReference type="PROSITE" id="PS50234">
    <property type="entry name" value="VWFA"/>
    <property type="match status" value="1"/>
</dbReference>
<evidence type="ECO:0000313" key="3">
    <source>
        <dbReference type="EMBL" id="TNY32397.1"/>
    </source>
</evidence>
<dbReference type="EMBL" id="VFFF01000001">
    <property type="protein sequence ID" value="TNY32397.1"/>
    <property type="molecule type" value="Genomic_DNA"/>
</dbReference>
<organism evidence="3 4">
    <name type="scientific">Pelagovum pacificum</name>
    <dbReference type="NCBI Taxonomy" id="2588711"/>
    <lineage>
        <taxon>Bacteria</taxon>
        <taxon>Pseudomonadati</taxon>
        <taxon>Pseudomonadota</taxon>
        <taxon>Alphaproteobacteria</taxon>
        <taxon>Rhodobacterales</taxon>
        <taxon>Paracoccaceae</taxon>
        <taxon>Pelagovum</taxon>
    </lineage>
</organism>
<dbReference type="AlphaFoldDB" id="A0A5C5GED9"/>
<dbReference type="InterPro" id="IPR002035">
    <property type="entry name" value="VWF_A"/>
</dbReference>
<protein>
    <submittedName>
        <fullName evidence="3">VWA domain-containing protein</fullName>
    </submittedName>
</protein>
<evidence type="ECO:0000256" key="1">
    <source>
        <dbReference type="SAM" id="SignalP"/>
    </source>
</evidence>
<keyword evidence="4" id="KW-1185">Reference proteome</keyword>
<feature type="signal peptide" evidence="1">
    <location>
        <begin position="1"/>
        <end position="29"/>
    </location>
</feature>
<dbReference type="InterPro" id="IPR036465">
    <property type="entry name" value="vWFA_dom_sf"/>
</dbReference>
<dbReference type="Pfam" id="PF00092">
    <property type="entry name" value="VWA"/>
    <property type="match status" value="1"/>
</dbReference>
<evidence type="ECO:0000259" key="2">
    <source>
        <dbReference type="PROSITE" id="PS50234"/>
    </source>
</evidence>
<dbReference type="SMART" id="SM00327">
    <property type="entry name" value="VWA"/>
    <property type="match status" value="1"/>
</dbReference>
<feature type="chain" id="PRO_5022785471" evidence="1">
    <location>
        <begin position="30"/>
        <end position="1251"/>
    </location>
</feature>
<gene>
    <name evidence="3" type="ORF">FHY64_03640</name>
</gene>
<feature type="domain" description="VWFA" evidence="2">
    <location>
        <begin position="34"/>
        <end position="214"/>
    </location>
</feature>
<dbReference type="SUPFAM" id="SSF53300">
    <property type="entry name" value="vWA-like"/>
    <property type="match status" value="1"/>
</dbReference>
<dbReference type="Gene3D" id="3.40.50.410">
    <property type="entry name" value="von Willebrand factor, type A domain"/>
    <property type="match status" value="1"/>
</dbReference>
<comment type="caution">
    <text evidence="3">The sequence shown here is derived from an EMBL/GenBank/DDBJ whole genome shotgun (WGS) entry which is preliminary data.</text>
</comment>
<dbReference type="Proteomes" id="UP000314011">
    <property type="component" value="Unassembled WGS sequence"/>
</dbReference>
<accession>A0A5C5GED9</accession>
<reference evidence="3 4" key="1">
    <citation type="submission" date="2019-06" db="EMBL/GenBank/DDBJ databases">
        <title>Genome of new Rhodobacteraceae sp. SM1903.</title>
        <authorList>
            <person name="Ren X."/>
        </authorList>
    </citation>
    <scope>NUCLEOTIDE SEQUENCE [LARGE SCALE GENOMIC DNA]</scope>
    <source>
        <strain evidence="3 4">SM1903</strain>
    </source>
</reference>
<evidence type="ECO:0000313" key="4">
    <source>
        <dbReference type="Proteomes" id="UP000314011"/>
    </source>
</evidence>
<sequence>MVNNFVGGIAMRALLVALLVCLLPLGAVAQTRPNTILVMDGSGSMWGQIEGVNKIVIAREVVSEILSDFPEDQNLGLTVYGHRTRGDCSDIETVVAPDIGTASTIVDVVNGINPRGKTPMTDAIIAAAEALRYTEEKATVVLVSDGIETCNPDPCAAARLLEQSGIDFTAHVIGFDVGNEPDAIEQMQCIADETGGTFTTASNASELTDALSVVVEPEPVSAPVTFTAELTDGTLITDPVLWDVTDGTTAFADDEGGNPLEMVMEEGSYTATAYWTVTETEMQTTFEIVDSAPVDVTLVFEMPLPAASLMAPETAVGGSTVMVEWDGPNEGLDNIQVAPLDGSYYDYSYTERGNPVGLVMPPRAGTFELRYVLRDRETIATRLITLTEPEIGLEAPASVVAGSSFDVGWTGPDQGGDNVQIGPAEGGYSDYSYTRNGNPVSIVAPSAPGTYELRYRFRDRETIYTQPIEVTEVGALLTAPESAVAGSTIQVGWDGPDYANDYIGVSEPAEDGYVNYTYTRDGNPVDLVMPTEAGTYELRYYLNEDRTILARKAIEVTPIEATLEAPETAAAGETVQVTWTGPDYANDYIGVSVPTEDGYENYTYTRDGSPLGLVMPTEAGTYEIRYYLSQGSRVIGSTTIEVTEVAAALTAPDTAVAGSTIQVGWDGPDYANDYIGVSTPGEDGYINYSYTRDGNPVDLVLPAEPGSYELRYFMSQDQRVIATRPIEVSDTGAMLTLPETAKAGETIDVVWEGPDYPNDYIGIYEVGETGASINYTRTSQGSPLALQMPAEAGTYEVRYVIQQTRRTLASATIEVTDTEASLVLPETAPVGSTIQVGWDGPDYPNDFIAVYEVGATGASINYTRTSAGNPLELLMPTETGTYEVRYVMDQDRRVLASTTIELTKIGVTVTAPETAPLGSTVTVEWDGPDYPNDYIGVYEVGATGGSLNYTRTSQGNPLELLMPATEGTYEIRYMLDQDRQVAASTQITLTPVAVALTAPDTAAAGATIQIGWDGPDYPNDYIGVYDVGATGGSINYTRTSAGNPLNLLLPPTPGEFEIRYMIDQDRTVMATHLITTTPLKAELSAETSVPQGATIPVTWEGPDYPNDFIGVYEVGATGGSINYARTSAGNPAQLLMPAQPGTYEIRYMVEQDRTQLKSLTVEVTPLDVQIVAPPSGAAGSELPVGWDGPDYPSDYIGLYEVGATGGSLSYTRTSQGNPVMIRLPDEPGDYELRYMLDQDRTMLATIPVTVE</sequence>
<dbReference type="OrthoDB" id="9783818at2"/>